<evidence type="ECO:0000313" key="1">
    <source>
        <dbReference type="EMBL" id="SJZ49461.1"/>
    </source>
</evidence>
<organism evidence="1 2">
    <name type="scientific">Anaerorhabdus furcosa</name>
    <dbReference type="NCBI Taxonomy" id="118967"/>
    <lineage>
        <taxon>Bacteria</taxon>
        <taxon>Bacillati</taxon>
        <taxon>Bacillota</taxon>
        <taxon>Erysipelotrichia</taxon>
        <taxon>Erysipelotrichales</taxon>
        <taxon>Erysipelotrichaceae</taxon>
        <taxon>Anaerorhabdus</taxon>
    </lineage>
</organism>
<keyword evidence="2" id="KW-1185">Reference proteome</keyword>
<sequence length="168" mass="19603">MNKFIEAIIANEKHNSIPESQNYWGSIIGEWELEWVVHPGTSNERCVKGEWIFSWILEGKAIQDVFICPSREEVKNKGISNGEYGTTIRVYCEKTNCWEIFYACSNDVNRLQAKKVDNEIILTEIPDGKMKWIFSNIQKNSFQWQNIQLDKNNQWEVIVSAKAIRKSI</sequence>
<accession>A0A1T4L4J1</accession>
<proteinExistence type="predicted"/>
<dbReference type="Proteomes" id="UP000243297">
    <property type="component" value="Unassembled WGS sequence"/>
</dbReference>
<dbReference type="OrthoDB" id="9814791at2"/>
<name>A0A1T4L4J1_9FIRM</name>
<reference evidence="2" key="1">
    <citation type="submission" date="2017-02" db="EMBL/GenBank/DDBJ databases">
        <authorList>
            <person name="Varghese N."/>
            <person name="Submissions S."/>
        </authorList>
    </citation>
    <scope>NUCLEOTIDE SEQUENCE [LARGE SCALE GENOMIC DNA]</scope>
    <source>
        <strain evidence="2">ATCC 25662</strain>
    </source>
</reference>
<dbReference type="RefSeq" id="WP_078711157.1">
    <property type="nucleotide sequence ID" value="NZ_FUWY01000002.1"/>
</dbReference>
<evidence type="ECO:0008006" key="3">
    <source>
        <dbReference type="Google" id="ProtNLM"/>
    </source>
</evidence>
<gene>
    <name evidence="1" type="ORF">SAMN02745191_0720</name>
</gene>
<dbReference type="EMBL" id="FUWY01000002">
    <property type="protein sequence ID" value="SJZ49461.1"/>
    <property type="molecule type" value="Genomic_DNA"/>
</dbReference>
<protein>
    <recommendedName>
        <fullName evidence="3">THAP4-like heme-binding beta-barrel domain-containing protein</fullName>
    </recommendedName>
</protein>
<dbReference type="AlphaFoldDB" id="A0A1T4L4J1"/>
<dbReference type="STRING" id="118967.SAMN02745191_0720"/>
<evidence type="ECO:0000313" key="2">
    <source>
        <dbReference type="Proteomes" id="UP000243297"/>
    </source>
</evidence>